<reference evidence="2 3" key="1">
    <citation type="journal article" date="2019" name="Environ. Microbiol.">
        <title>At the nexus of three kingdoms: the genome of the mycorrhizal fungus Gigaspora margarita provides insights into plant, endobacterial and fungal interactions.</title>
        <authorList>
            <person name="Venice F."/>
            <person name="Ghignone S."/>
            <person name="Salvioli di Fossalunga A."/>
            <person name="Amselem J."/>
            <person name="Novero M."/>
            <person name="Xianan X."/>
            <person name="Sedzielewska Toro K."/>
            <person name="Morin E."/>
            <person name="Lipzen A."/>
            <person name="Grigoriev I.V."/>
            <person name="Henrissat B."/>
            <person name="Martin F.M."/>
            <person name="Bonfante P."/>
        </authorList>
    </citation>
    <scope>NUCLEOTIDE SEQUENCE [LARGE SCALE GENOMIC DNA]</scope>
    <source>
        <strain evidence="2 3">BEG34</strain>
    </source>
</reference>
<evidence type="ECO:0000256" key="1">
    <source>
        <dbReference type="SAM" id="MobiDB-lite"/>
    </source>
</evidence>
<dbReference type="Proteomes" id="UP000439903">
    <property type="component" value="Unassembled WGS sequence"/>
</dbReference>
<feature type="region of interest" description="Disordered" evidence="1">
    <location>
        <begin position="27"/>
        <end position="61"/>
    </location>
</feature>
<comment type="caution">
    <text evidence="2">The sequence shown here is derived from an EMBL/GenBank/DDBJ whole genome shotgun (WGS) entry which is preliminary data.</text>
</comment>
<evidence type="ECO:0000313" key="3">
    <source>
        <dbReference type="Proteomes" id="UP000439903"/>
    </source>
</evidence>
<dbReference type="AlphaFoldDB" id="A0A8H3WYC5"/>
<feature type="compositionally biased region" description="Basic residues" evidence="1">
    <location>
        <begin position="30"/>
        <end position="52"/>
    </location>
</feature>
<evidence type="ECO:0000313" key="2">
    <source>
        <dbReference type="EMBL" id="KAF0365839.1"/>
    </source>
</evidence>
<accession>A0A8H3WYC5</accession>
<organism evidence="2 3">
    <name type="scientific">Gigaspora margarita</name>
    <dbReference type="NCBI Taxonomy" id="4874"/>
    <lineage>
        <taxon>Eukaryota</taxon>
        <taxon>Fungi</taxon>
        <taxon>Fungi incertae sedis</taxon>
        <taxon>Mucoromycota</taxon>
        <taxon>Glomeromycotina</taxon>
        <taxon>Glomeromycetes</taxon>
        <taxon>Diversisporales</taxon>
        <taxon>Gigasporaceae</taxon>
        <taxon>Gigaspora</taxon>
    </lineage>
</organism>
<name>A0A8H3WYC5_GIGMA</name>
<protein>
    <submittedName>
        <fullName evidence="2">Uncharacterized protein</fullName>
    </submittedName>
</protein>
<keyword evidence="3" id="KW-1185">Reference proteome</keyword>
<dbReference type="EMBL" id="WTPW01002787">
    <property type="protein sequence ID" value="KAF0365839.1"/>
    <property type="molecule type" value="Genomic_DNA"/>
</dbReference>
<sequence length="91" mass="10553">MSLDNINFGNSYLITFERDYHEELREITGRVRRSRGRGRGGSRGRGKGKSKGKRDSEEQSSVLNLELPPFEIPRYPILIRFRIIINSIEDT</sequence>
<gene>
    <name evidence="2" type="ORF">F8M41_013686</name>
</gene>
<proteinExistence type="predicted"/>